<gene>
    <name evidence="2" type="ORF">GCM10023320_08370</name>
</gene>
<dbReference type="SUPFAM" id="SSF53597">
    <property type="entry name" value="Dihydrofolate reductase-like"/>
    <property type="match status" value="1"/>
</dbReference>
<keyword evidence="3" id="KW-1185">Reference proteome</keyword>
<dbReference type="Pfam" id="PF01872">
    <property type="entry name" value="RibD_C"/>
    <property type="match status" value="1"/>
</dbReference>
<dbReference type="Proteomes" id="UP001500804">
    <property type="component" value="Unassembled WGS sequence"/>
</dbReference>
<evidence type="ECO:0000313" key="3">
    <source>
        <dbReference type="Proteomes" id="UP001500804"/>
    </source>
</evidence>
<dbReference type="PANTHER" id="PTHR38011:SF11">
    <property type="entry name" value="2,5-DIAMINO-6-RIBOSYLAMINO-4(3H)-PYRIMIDINONE 5'-PHOSPHATE REDUCTASE"/>
    <property type="match status" value="1"/>
</dbReference>
<evidence type="ECO:0000259" key="1">
    <source>
        <dbReference type="Pfam" id="PF01872"/>
    </source>
</evidence>
<accession>A0ABP9NAF0</accession>
<dbReference type="InterPro" id="IPR024072">
    <property type="entry name" value="DHFR-like_dom_sf"/>
</dbReference>
<dbReference type="Gene3D" id="3.40.430.10">
    <property type="entry name" value="Dihydrofolate Reductase, subunit A"/>
    <property type="match status" value="1"/>
</dbReference>
<dbReference type="InterPro" id="IPR050765">
    <property type="entry name" value="Riboflavin_Biosynth_HTPR"/>
</dbReference>
<protein>
    <submittedName>
        <fullName evidence="2">Dihydrofolate reductase family protein</fullName>
    </submittedName>
</protein>
<dbReference type="PANTHER" id="PTHR38011">
    <property type="entry name" value="DIHYDROFOLATE REDUCTASE FAMILY PROTEIN (AFU_ORTHOLOGUE AFUA_8G06820)"/>
    <property type="match status" value="1"/>
</dbReference>
<comment type="caution">
    <text evidence="2">The sequence shown here is derived from an EMBL/GenBank/DDBJ whole genome shotgun (WGS) entry which is preliminary data.</text>
</comment>
<organism evidence="2 3">
    <name type="scientific">Pseudonocardia adelaidensis</name>
    <dbReference type="NCBI Taxonomy" id="648754"/>
    <lineage>
        <taxon>Bacteria</taxon>
        <taxon>Bacillati</taxon>
        <taxon>Actinomycetota</taxon>
        <taxon>Actinomycetes</taxon>
        <taxon>Pseudonocardiales</taxon>
        <taxon>Pseudonocardiaceae</taxon>
        <taxon>Pseudonocardia</taxon>
    </lineage>
</organism>
<evidence type="ECO:0000313" key="2">
    <source>
        <dbReference type="EMBL" id="GAA5113147.1"/>
    </source>
</evidence>
<dbReference type="InterPro" id="IPR002734">
    <property type="entry name" value="RibDG_C"/>
</dbReference>
<dbReference type="EMBL" id="BAABJO010000003">
    <property type="protein sequence ID" value="GAA5113147.1"/>
    <property type="molecule type" value="Genomic_DNA"/>
</dbReference>
<feature type="domain" description="Bacterial bifunctional deaminase-reductase C-terminal" evidence="1">
    <location>
        <begin position="7"/>
        <end position="170"/>
    </location>
</feature>
<reference evidence="3" key="1">
    <citation type="journal article" date="2019" name="Int. J. Syst. Evol. Microbiol.">
        <title>The Global Catalogue of Microorganisms (GCM) 10K type strain sequencing project: providing services to taxonomists for standard genome sequencing and annotation.</title>
        <authorList>
            <consortium name="The Broad Institute Genomics Platform"/>
            <consortium name="The Broad Institute Genome Sequencing Center for Infectious Disease"/>
            <person name="Wu L."/>
            <person name="Ma J."/>
        </authorList>
    </citation>
    <scope>NUCLEOTIDE SEQUENCE [LARGE SCALE GENOMIC DNA]</scope>
    <source>
        <strain evidence="3">JCM 18302</strain>
    </source>
</reference>
<name>A0ABP9NAF0_9PSEU</name>
<sequence length="178" mass="19456">MRKLVESTYLSLDGKVDGENFWAAQMQYRDTYDEHAARLLEPATALVLGRATFEVFAATWPGQTGELADKLNAMPKYVASRTLTDARWNAEILQGDAVKEVAKLKESGDGTLLKYGTGPLSRALLEAGQLDELHLWVFPFIVGSGEALLPGITTTHLDLADVTELGNGCVVLTYTPKR</sequence>
<proteinExistence type="predicted"/>
<dbReference type="RefSeq" id="WP_345603410.1">
    <property type="nucleotide sequence ID" value="NZ_BAABJO010000003.1"/>
</dbReference>